<name>A0A2G4SZJ8_RHIZD</name>
<dbReference type="EMBL" id="KZ303846">
    <property type="protein sequence ID" value="PHZ14189.1"/>
    <property type="molecule type" value="Genomic_DNA"/>
</dbReference>
<feature type="compositionally biased region" description="Polar residues" evidence="1">
    <location>
        <begin position="293"/>
        <end position="302"/>
    </location>
</feature>
<proteinExistence type="predicted"/>
<organism evidence="2 3">
    <name type="scientific">Rhizopus microsporus ATCC 52813</name>
    <dbReference type="NCBI Taxonomy" id="1340429"/>
    <lineage>
        <taxon>Eukaryota</taxon>
        <taxon>Fungi</taxon>
        <taxon>Fungi incertae sedis</taxon>
        <taxon>Mucoromycota</taxon>
        <taxon>Mucoromycotina</taxon>
        <taxon>Mucoromycetes</taxon>
        <taxon>Mucorales</taxon>
        <taxon>Mucorineae</taxon>
        <taxon>Rhizopodaceae</taxon>
        <taxon>Rhizopus</taxon>
    </lineage>
</organism>
<evidence type="ECO:0000313" key="2">
    <source>
        <dbReference type="EMBL" id="PHZ14189.1"/>
    </source>
</evidence>
<dbReference type="GeneID" id="35441706"/>
<dbReference type="Proteomes" id="UP000242254">
    <property type="component" value="Unassembled WGS sequence"/>
</dbReference>
<dbReference type="AlphaFoldDB" id="A0A2G4SZJ8"/>
<sequence>MTQSSDEQDVLDDINTFALPKHHLPGTDRFSKLILQIPSLIDLVALELLDVPNGTYAAAGTEWPDGTRSDVLYVPRLGIQQRSLPPILIEVQLVVNEAFMRRLQNYGHKIFDLYKSYPLVLVLCTDRVSPTSLMNDFQCPDRHPWMNMLKSCRFWAQDCYLLTRTTLANNGSNNNNWSPLYALSTFIIEQSPTLYGHSNPEHPTIRMLYRLAKECINEKMERERHLSEVLDVVCTNNEKLLQKLEKSIADIPGTSKARRILSSAFEFNRSVKRKYVELEDSDSSLESLPPNRTPSRVSSQMSFNMERSQQEDDLTFIINFRKNQTGKMNWNLCLEEAHKNHLCKGFSTVAGIRSFFNRSMKTQASQ</sequence>
<evidence type="ECO:0000313" key="3">
    <source>
        <dbReference type="Proteomes" id="UP000242254"/>
    </source>
</evidence>
<feature type="region of interest" description="Disordered" evidence="1">
    <location>
        <begin position="282"/>
        <end position="302"/>
    </location>
</feature>
<accession>A0A2G4SZJ8</accession>
<reference evidence="2 3" key="1">
    <citation type="journal article" date="2016" name="Proc. Natl. Acad. Sci. U.S.A.">
        <title>Lipid metabolic changes in an early divergent fungus govern the establishment of a mutualistic symbiosis with endobacteria.</title>
        <authorList>
            <person name="Lastovetsky O.A."/>
            <person name="Gaspar M.L."/>
            <person name="Mondo S.J."/>
            <person name="LaButti K.M."/>
            <person name="Sandor L."/>
            <person name="Grigoriev I.V."/>
            <person name="Henry S.A."/>
            <person name="Pawlowska T.E."/>
        </authorList>
    </citation>
    <scope>NUCLEOTIDE SEQUENCE [LARGE SCALE GENOMIC DNA]</scope>
    <source>
        <strain evidence="2 3">ATCC 52813</strain>
    </source>
</reference>
<dbReference type="RefSeq" id="XP_023467897.1">
    <property type="nucleotide sequence ID" value="XM_023610716.1"/>
</dbReference>
<evidence type="ECO:0000256" key="1">
    <source>
        <dbReference type="SAM" id="MobiDB-lite"/>
    </source>
</evidence>
<keyword evidence="3" id="KW-1185">Reference proteome</keyword>
<protein>
    <submittedName>
        <fullName evidence="2">Uncharacterized protein</fullName>
    </submittedName>
</protein>
<gene>
    <name evidence="2" type="ORF">RHIMIDRAFT_250328</name>
</gene>